<gene>
    <name evidence="7" type="ORF">M413DRAFT_145889</name>
</gene>
<dbReference type="PANTHER" id="PTHR45649">
    <property type="entry name" value="AMINO-ACID PERMEASE BAT1"/>
    <property type="match status" value="1"/>
</dbReference>
<evidence type="ECO:0000256" key="1">
    <source>
        <dbReference type="ARBA" id="ARBA00004141"/>
    </source>
</evidence>
<reference evidence="7 8" key="1">
    <citation type="submission" date="2014-04" db="EMBL/GenBank/DDBJ databases">
        <authorList>
            <consortium name="DOE Joint Genome Institute"/>
            <person name="Kuo A."/>
            <person name="Gay G."/>
            <person name="Dore J."/>
            <person name="Kohler A."/>
            <person name="Nagy L.G."/>
            <person name="Floudas D."/>
            <person name="Copeland A."/>
            <person name="Barry K.W."/>
            <person name="Cichocki N."/>
            <person name="Veneault-Fourrey C."/>
            <person name="LaButti K."/>
            <person name="Lindquist E.A."/>
            <person name="Lipzen A."/>
            <person name="Lundell T."/>
            <person name="Morin E."/>
            <person name="Murat C."/>
            <person name="Sun H."/>
            <person name="Tunlid A."/>
            <person name="Henrissat B."/>
            <person name="Grigoriev I.V."/>
            <person name="Hibbett D.S."/>
            <person name="Martin F."/>
            <person name="Nordberg H.P."/>
            <person name="Cantor M.N."/>
            <person name="Hua S.X."/>
        </authorList>
    </citation>
    <scope>NUCLEOTIDE SEQUENCE [LARGE SCALE GENOMIC DNA]</scope>
    <source>
        <strain evidence="8">h7</strain>
    </source>
</reference>
<keyword evidence="3 6" id="KW-0812">Transmembrane</keyword>
<evidence type="ECO:0000313" key="7">
    <source>
        <dbReference type="EMBL" id="KIM41294.1"/>
    </source>
</evidence>
<dbReference type="PANTHER" id="PTHR45649:SF26">
    <property type="entry name" value="OS04G0435100 PROTEIN"/>
    <property type="match status" value="1"/>
</dbReference>
<protein>
    <submittedName>
        <fullName evidence="7">Uncharacterized protein</fullName>
    </submittedName>
</protein>
<evidence type="ECO:0000256" key="5">
    <source>
        <dbReference type="ARBA" id="ARBA00023136"/>
    </source>
</evidence>
<dbReference type="InterPro" id="IPR002293">
    <property type="entry name" value="AA/rel_permease1"/>
</dbReference>
<evidence type="ECO:0000256" key="3">
    <source>
        <dbReference type="ARBA" id="ARBA00022692"/>
    </source>
</evidence>
<reference evidence="8" key="2">
    <citation type="submission" date="2015-01" db="EMBL/GenBank/DDBJ databases">
        <title>Evolutionary Origins and Diversification of the Mycorrhizal Mutualists.</title>
        <authorList>
            <consortium name="DOE Joint Genome Institute"/>
            <consortium name="Mycorrhizal Genomics Consortium"/>
            <person name="Kohler A."/>
            <person name="Kuo A."/>
            <person name="Nagy L.G."/>
            <person name="Floudas D."/>
            <person name="Copeland A."/>
            <person name="Barry K.W."/>
            <person name="Cichocki N."/>
            <person name="Veneault-Fourrey C."/>
            <person name="LaButti K."/>
            <person name="Lindquist E.A."/>
            <person name="Lipzen A."/>
            <person name="Lundell T."/>
            <person name="Morin E."/>
            <person name="Murat C."/>
            <person name="Riley R."/>
            <person name="Ohm R."/>
            <person name="Sun H."/>
            <person name="Tunlid A."/>
            <person name="Henrissat B."/>
            <person name="Grigoriev I.V."/>
            <person name="Hibbett D.S."/>
            <person name="Martin F."/>
        </authorList>
    </citation>
    <scope>NUCLEOTIDE SEQUENCE [LARGE SCALE GENOMIC DNA]</scope>
    <source>
        <strain evidence="8">h7</strain>
    </source>
</reference>
<dbReference type="GO" id="GO:0016020">
    <property type="term" value="C:membrane"/>
    <property type="evidence" value="ECO:0007669"/>
    <property type="project" value="UniProtKB-SubCell"/>
</dbReference>
<organism evidence="7 8">
    <name type="scientific">Hebeloma cylindrosporum</name>
    <dbReference type="NCBI Taxonomy" id="76867"/>
    <lineage>
        <taxon>Eukaryota</taxon>
        <taxon>Fungi</taxon>
        <taxon>Dikarya</taxon>
        <taxon>Basidiomycota</taxon>
        <taxon>Agaricomycotina</taxon>
        <taxon>Agaricomycetes</taxon>
        <taxon>Agaricomycetidae</taxon>
        <taxon>Agaricales</taxon>
        <taxon>Agaricineae</taxon>
        <taxon>Hymenogastraceae</taxon>
        <taxon>Hebeloma</taxon>
    </lineage>
</organism>
<dbReference type="HOGENOM" id="CLU_2237455_0_0_1"/>
<proteinExistence type="predicted"/>
<keyword evidence="8" id="KW-1185">Reference proteome</keyword>
<name>A0A0C3CAQ4_HEBCY</name>
<keyword evidence="4 6" id="KW-1133">Transmembrane helix</keyword>
<keyword evidence="5 6" id="KW-0472">Membrane</keyword>
<comment type="subcellular location">
    <subcellularLocation>
        <location evidence="1">Membrane</location>
        <topology evidence="1">Multi-pass membrane protein</topology>
    </subcellularLocation>
</comment>
<dbReference type="Pfam" id="PF13520">
    <property type="entry name" value="AA_permease_2"/>
    <property type="match status" value="1"/>
</dbReference>
<evidence type="ECO:0000313" key="8">
    <source>
        <dbReference type="Proteomes" id="UP000053424"/>
    </source>
</evidence>
<feature type="transmembrane region" description="Helical" evidence="6">
    <location>
        <begin position="24"/>
        <end position="48"/>
    </location>
</feature>
<dbReference type="GO" id="GO:0022857">
    <property type="term" value="F:transmembrane transporter activity"/>
    <property type="evidence" value="ECO:0007669"/>
    <property type="project" value="InterPro"/>
</dbReference>
<dbReference type="Gene3D" id="1.20.1740.10">
    <property type="entry name" value="Amino acid/polyamine transporter I"/>
    <property type="match status" value="1"/>
</dbReference>
<sequence length="116" mass="12464">MGGLYFWVCKMKPDAPALGFCTGWIYTIAMVLTGTFGNLSVALYIASLIEIGQQTSLTKFEITGIAWGVNLASGIINTIGTKAVSRMSSFNVWWTVGGTLVLVITLLVKAPERVSN</sequence>
<evidence type="ECO:0000256" key="4">
    <source>
        <dbReference type="ARBA" id="ARBA00022989"/>
    </source>
</evidence>
<evidence type="ECO:0000256" key="2">
    <source>
        <dbReference type="ARBA" id="ARBA00022448"/>
    </source>
</evidence>
<dbReference type="AlphaFoldDB" id="A0A0C3CAQ4"/>
<accession>A0A0C3CAQ4</accession>
<dbReference type="OrthoDB" id="10054429at2759"/>
<dbReference type="STRING" id="686832.A0A0C3CAQ4"/>
<evidence type="ECO:0000256" key="6">
    <source>
        <dbReference type="SAM" id="Phobius"/>
    </source>
</evidence>
<dbReference type="Proteomes" id="UP000053424">
    <property type="component" value="Unassembled WGS sequence"/>
</dbReference>
<keyword evidence="2" id="KW-0813">Transport</keyword>
<dbReference type="EMBL" id="KN831780">
    <property type="protein sequence ID" value="KIM41294.1"/>
    <property type="molecule type" value="Genomic_DNA"/>
</dbReference>
<feature type="transmembrane region" description="Helical" evidence="6">
    <location>
        <begin position="92"/>
        <end position="110"/>
    </location>
</feature>